<gene>
    <name evidence="2" type="ORF">GCM10007901_33410</name>
</gene>
<accession>A0ABQ5XT97</accession>
<organism evidence="2 3">
    <name type="scientific">Dyella acidisoli</name>
    <dbReference type="NCBI Taxonomy" id="1867834"/>
    <lineage>
        <taxon>Bacteria</taxon>
        <taxon>Pseudomonadati</taxon>
        <taxon>Pseudomonadota</taxon>
        <taxon>Gammaproteobacteria</taxon>
        <taxon>Lysobacterales</taxon>
        <taxon>Rhodanobacteraceae</taxon>
        <taxon>Dyella</taxon>
    </lineage>
</organism>
<dbReference type="SUPFAM" id="SSF56037">
    <property type="entry name" value="PheT/TilS domain"/>
    <property type="match status" value="1"/>
</dbReference>
<evidence type="ECO:0000259" key="1">
    <source>
        <dbReference type="SMART" id="SM00873"/>
    </source>
</evidence>
<dbReference type="SMART" id="SM00873">
    <property type="entry name" value="B3_4"/>
    <property type="match status" value="1"/>
</dbReference>
<dbReference type="RefSeq" id="WP_284322091.1">
    <property type="nucleotide sequence ID" value="NZ_BSOB01000046.1"/>
</dbReference>
<dbReference type="Pfam" id="PF03483">
    <property type="entry name" value="B3_4"/>
    <property type="match status" value="1"/>
</dbReference>
<dbReference type="EMBL" id="BSOB01000046">
    <property type="protein sequence ID" value="GLQ94389.1"/>
    <property type="molecule type" value="Genomic_DNA"/>
</dbReference>
<reference evidence="3" key="1">
    <citation type="journal article" date="2019" name="Int. J. Syst. Evol. Microbiol.">
        <title>The Global Catalogue of Microorganisms (GCM) 10K type strain sequencing project: providing services to taxonomists for standard genome sequencing and annotation.</title>
        <authorList>
            <consortium name="The Broad Institute Genomics Platform"/>
            <consortium name="The Broad Institute Genome Sequencing Center for Infectious Disease"/>
            <person name="Wu L."/>
            <person name="Ma J."/>
        </authorList>
    </citation>
    <scope>NUCLEOTIDE SEQUENCE [LARGE SCALE GENOMIC DNA]</scope>
    <source>
        <strain evidence="3">NBRC 111980</strain>
    </source>
</reference>
<dbReference type="PANTHER" id="PTHR39209:SF2">
    <property type="entry name" value="CYTOPLASMIC PROTEIN"/>
    <property type="match status" value="1"/>
</dbReference>
<protein>
    <recommendedName>
        <fullName evidence="1">B3/B4 tRNA-binding domain-containing protein</fullName>
    </recommendedName>
</protein>
<proteinExistence type="predicted"/>
<feature type="domain" description="B3/B4 tRNA-binding" evidence="1">
    <location>
        <begin position="59"/>
        <end position="212"/>
    </location>
</feature>
<dbReference type="Proteomes" id="UP001156670">
    <property type="component" value="Unassembled WGS sequence"/>
</dbReference>
<dbReference type="InterPro" id="IPR020825">
    <property type="entry name" value="Phe-tRNA_synthase-like_B3/B4"/>
</dbReference>
<evidence type="ECO:0000313" key="3">
    <source>
        <dbReference type="Proteomes" id="UP001156670"/>
    </source>
</evidence>
<dbReference type="PANTHER" id="PTHR39209">
    <property type="match status" value="1"/>
</dbReference>
<dbReference type="InterPro" id="IPR005146">
    <property type="entry name" value="B3/B4_tRNA-bd"/>
</dbReference>
<keyword evidence="3" id="KW-1185">Reference proteome</keyword>
<name>A0ABQ5XT97_9GAMM</name>
<dbReference type="Gene3D" id="3.50.40.10">
    <property type="entry name" value="Phenylalanyl-trna Synthetase, Chain B, domain 3"/>
    <property type="match status" value="1"/>
</dbReference>
<comment type="caution">
    <text evidence="2">The sequence shown here is derived from an EMBL/GenBank/DDBJ whole genome shotgun (WGS) entry which is preliminary data.</text>
</comment>
<evidence type="ECO:0000313" key="2">
    <source>
        <dbReference type="EMBL" id="GLQ94389.1"/>
    </source>
</evidence>
<sequence length="244" mass="27183">MSFEPLIAPEIFTLRPDFAVLSIYAEHARNSPCDEHSSELLRSACHELDSAPWAEAHLTSWRDAYRAFGAKPQRTPCSVEALRKRAQRDQMLPAVNAVVDLYNALSVRYALPIGGEDAAQYEGSPHLVQASGGEPFETVSEGVPKIDAAEPGEVVWRDARGVTCRRWNWRQGIRTRITEHSTEMWFVLERLDPMPTEALLEAGAQLIEGLRRLSPGIRTSQMYLDASTSAANRTQRVSPLTPIS</sequence>